<dbReference type="AlphaFoldDB" id="A0AA38BQS9"/>
<dbReference type="Pfam" id="PF13976">
    <property type="entry name" value="gag_pre-integrs"/>
    <property type="match status" value="1"/>
</dbReference>
<protein>
    <recommendedName>
        <fullName evidence="1">GAG-pre-integrase domain-containing protein</fullName>
    </recommendedName>
</protein>
<comment type="caution">
    <text evidence="2">The sequence shown here is derived from an EMBL/GenBank/DDBJ whole genome shotgun (WGS) entry which is preliminary data.</text>
</comment>
<evidence type="ECO:0000313" key="2">
    <source>
        <dbReference type="EMBL" id="KAH9288855.1"/>
    </source>
</evidence>
<keyword evidence="3" id="KW-1185">Reference proteome</keyword>
<accession>A0AA38BQS9</accession>
<evidence type="ECO:0000313" key="3">
    <source>
        <dbReference type="Proteomes" id="UP000824469"/>
    </source>
</evidence>
<proteinExistence type="predicted"/>
<gene>
    <name evidence="2" type="ORF">KI387_032972</name>
</gene>
<sequence>TGLVSHADSESKLWHERFGHLNYRYLKELSTNGMVDGIPRVLCLEGVFSGYGLGKKHQDPFPKNFSKRVSSSLELVH</sequence>
<dbReference type="InterPro" id="IPR025724">
    <property type="entry name" value="GAG-pre-integrase_dom"/>
</dbReference>
<organism evidence="2 3">
    <name type="scientific">Taxus chinensis</name>
    <name type="common">Chinese yew</name>
    <name type="synonym">Taxus wallichiana var. chinensis</name>
    <dbReference type="NCBI Taxonomy" id="29808"/>
    <lineage>
        <taxon>Eukaryota</taxon>
        <taxon>Viridiplantae</taxon>
        <taxon>Streptophyta</taxon>
        <taxon>Embryophyta</taxon>
        <taxon>Tracheophyta</taxon>
        <taxon>Spermatophyta</taxon>
        <taxon>Pinopsida</taxon>
        <taxon>Pinidae</taxon>
        <taxon>Conifers II</taxon>
        <taxon>Cupressales</taxon>
        <taxon>Taxaceae</taxon>
        <taxon>Taxus</taxon>
    </lineage>
</organism>
<dbReference type="Proteomes" id="UP000824469">
    <property type="component" value="Unassembled WGS sequence"/>
</dbReference>
<reference evidence="2 3" key="1">
    <citation type="journal article" date="2021" name="Nat. Plants">
        <title>The Taxus genome provides insights into paclitaxel biosynthesis.</title>
        <authorList>
            <person name="Xiong X."/>
            <person name="Gou J."/>
            <person name="Liao Q."/>
            <person name="Li Y."/>
            <person name="Zhou Q."/>
            <person name="Bi G."/>
            <person name="Li C."/>
            <person name="Du R."/>
            <person name="Wang X."/>
            <person name="Sun T."/>
            <person name="Guo L."/>
            <person name="Liang H."/>
            <person name="Lu P."/>
            <person name="Wu Y."/>
            <person name="Zhang Z."/>
            <person name="Ro D.K."/>
            <person name="Shang Y."/>
            <person name="Huang S."/>
            <person name="Yan J."/>
        </authorList>
    </citation>
    <scope>NUCLEOTIDE SEQUENCE [LARGE SCALE GENOMIC DNA]</scope>
    <source>
        <strain evidence="2">Ta-2019</strain>
    </source>
</reference>
<dbReference type="EMBL" id="JAHRHJ020003813">
    <property type="protein sequence ID" value="KAH9288855.1"/>
    <property type="molecule type" value="Genomic_DNA"/>
</dbReference>
<name>A0AA38BQS9_TAXCH</name>
<evidence type="ECO:0000259" key="1">
    <source>
        <dbReference type="Pfam" id="PF13976"/>
    </source>
</evidence>
<feature type="domain" description="GAG-pre-integrase" evidence="1">
    <location>
        <begin position="4"/>
        <end position="40"/>
    </location>
</feature>
<feature type="non-terminal residue" evidence="2">
    <location>
        <position position="1"/>
    </location>
</feature>
<feature type="non-terminal residue" evidence="2">
    <location>
        <position position="77"/>
    </location>
</feature>